<name>A0A1I7UWT0_9PELO</name>
<dbReference type="InterPro" id="IPR036063">
    <property type="entry name" value="Smr_dom_sf"/>
</dbReference>
<dbReference type="Proteomes" id="UP000095282">
    <property type="component" value="Unplaced"/>
</dbReference>
<feature type="domain" description="Smr" evidence="1">
    <location>
        <begin position="165"/>
        <end position="242"/>
    </location>
</feature>
<reference evidence="3" key="1">
    <citation type="submission" date="2016-11" db="UniProtKB">
        <authorList>
            <consortium name="WormBaseParasite"/>
        </authorList>
    </citation>
    <scope>IDENTIFICATION</scope>
</reference>
<organism evidence="2 3">
    <name type="scientific">Caenorhabditis tropicalis</name>
    <dbReference type="NCBI Taxonomy" id="1561998"/>
    <lineage>
        <taxon>Eukaryota</taxon>
        <taxon>Metazoa</taxon>
        <taxon>Ecdysozoa</taxon>
        <taxon>Nematoda</taxon>
        <taxon>Chromadorea</taxon>
        <taxon>Rhabditida</taxon>
        <taxon>Rhabditina</taxon>
        <taxon>Rhabditomorpha</taxon>
        <taxon>Rhabditoidea</taxon>
        <taxon>Rhabditidae</taxon>
        <taxon>Peloderinae</taxon>
        <taxon>Caenorhabditis</taxon>
    </lineage>
</organism>
<dbReference type="AlphaFoldDB" id="A0A1I7UWT0"/>
<dbReference type="WBParaSite" id="Csp11.Scaffold630.g20125.t1">
    <property type="protein sequence ID" value="Csp11.Scaffold630.g20125.t1"/>
    <property type="gene ID" value="Csp11.Scaffold630.g20125"/>
</dbReference>
<sequence length="246" mass="28817">MCRKHSSEFDLTNIARLKKEIKINTSIIKTVYFECGKNVEQAKEELLKKSSAINIKKNKDEAILRKLRDEFGVTNYCEPAYEISCFWLSYWFEINGKNEEMTRRVLVEDEARRREIKDLYASRQNYANNGDQKLEKQCSAKINAIVRRRNLALDKIDSVKSQLKFDLHWFTLEGAMKFVEDICDAMLASKTRLKYSDEEVALITGHGRHSASSESVIQKKIIEEYKEFVRKDENNAGIVYLFFEKK</sequence>
<dbReference type="PROSITE" id="PS50828">
    <property type="entry name" value="SMR"/>
    <property type="match status" value="1"/>
</dbReference>
<dbReference type="SMART" id="SM00463">
    <property type="entry name" value="SMR"/>
    <property type="match status" value="1"/>
</dbReference>
<accession>A0A1I7UWT0</accession>
<evidence type="ECO:0000259" key="1">
    <source>
        <dbReference type="PROSITE" id="PS50828"/>
    </source>
</evidence>
<evidence type="ECO:0000313" key="2">
    <source>
        <dbReference type="Proteomes" id="UP000095282"/>
    </source>
</evidence>
<protein>
    <submittedName>
        <fullName evidence="3">Smr domain-containing protein</fullName>
    </submittedName>
</protein>
<dbReference type="Gene3D" id="3.30.1370.110">
    <property type="match status" value="1"/>
</dbReference>
<dbReference type="eggNOG" id="ENOG502RAM9">
    <property type="taxonomic scope" value="Eukaryota"/>
</dbReference>
<dbReference type="InterPro" id="IPR002625">
    <property type="entry name" value="Smr_dom"/>
</dbReference>
<keyword evidence="2" id="KW-1185">Reference proteome</keyword>
<proteinExistence type="predicted"/>
<evidence type="ECO:0000313" key="3">
    <source>
        <dbReference type="WBParaSite" id="Csp11.Scaffold630.g20125.t1"/>
    </source>
</evidence>
<dbReference type="SUPFAM" id="SSF160443">
    <property type="entry name" value="SMR domain-like"/>
    <property type="match status" value="1"/>
</dbReference>